<comment type="caution">
    <text evidence="2">The sequence shown here is derived from an EMBL/GenBank/DDBJ whole genome shotgun (WGS) entry which is preliminary data.</text>
</comment>
<keyword evidence="3" id="KW-1185">Reference proteome</keyword>
<feature type="domain" description="Glycosyltransferase 2-like" evidence="1">
    <location>
        <begin position="14"/>
        <end position="149"/>
    </location>
</feature>
<dbReference type="CDD" id="cd00761">
    <property type="entry name" value="Glyco_tranf_GTA_type"/>
    <property type="match status" value="1"/>
</dbReference>
<dbReference type="RefSeq" id="WP_188784227.1">
    <property type="nucleotide sequence ID" value="NZ_BMNI01000005.1"/>
</dbReference>
<dbReference type="Proteomes" id="UP000655410">
    <property type="component" value="Unassembled WGS sequence"/>
</dbReference>
<reference evidence="3" key="1">
    <citation type="journal article" date="2019" name="Int. J. Syst. Evol. Microbiol.">
        <title>The Global Catalogue of Microorganisms (GCM) 10K type strain sequencing project: providing services to taxonomists for standard genome sequencing and annotation.</title>
        <authorList>
            <consortium name="The Broad Institute Genomics Platform"/>
            <consortium name="The Broad Institute Genome Sequencing Center for Infectious Disease"/>
            <person name="Wu L."/>
            <person name="Ma J."/>
        </authorList>
    </citation>
    <scope>NUCLEOTIDE SEQUENCE [LARGE SCALE GENOMIC DNA]</scope>
    <source>
        <strain evidence="3">CGMCC 4.7371</strain>
    </source>
</reference>
<dbReference type="InterPro" id="IPR001173">
    <property type="entry name" value="Glyco_trans_2-like"/>
</dbReference>
<evidence type="ECO:0000313" key="3">
    <source>
        <dbReference type="Proteomes" id="UP000655410"/>
    </source>
</evidence>
<dbReference type="InterPro" id="IPR029044">
    <property type="entry name" value="Nucleotide-diphossugar_trans"/>
</dbReference>
<dbReference type="SUPFAM" id="SSF53448">
    <property type="entry name" value="Nucleotide-diphospho-sugar transferases"/>
    <property type="match status" value="1"/>
</dbReference>
<sequence length="364" mass="41662">MRIDFRRRTTPRLSVVVPIHNVAAWLPECLDSILRQPVGDLEIVLVDDASTDGSTAIAERYAAAYGHIRLIELPERSGVSTARNVGVAHCTAPYLTFVDSDDALPADAWSRMLRTLRRTGSDFVVGKAARVSDTEWFVPPLMQRNHEVERLRCTIEEAPLMLADVFVWNKIFRRDFWDRAGIVFPERTRYQDQPALTQAFLAAERFDVLTDVVYEWRMRHDLTSATQRRAELSNLEERRQTKLMTLEMVRRHGSQRLLDVLVREILPIDMWEHYRAAVAGPSHTWDDAYWTLLRAMQTAIWNDATVPFEQTTIVPRQRAMGAVVEADRRHQLRAIIDEIDAGVRRGDVARSGAPVRRPVLQGAS</sequence>
<accession>A0ABQ2NCK5</accession>
<dbReference type="Gene3D" id="3.90.550.10">
    <property type="entry name" value="Spore Coat Polysaccharide Biosynthesis Protein SpsA, Chain A"/>
    <property type="match status" value="1"/>
</dbReference>
<evidence type="ECO:0000259" key="1">
    <source>
        <dbReference type="Pfam" id="PF00535"/>
    </source>
</evidence>
<dbReference type="Pfam" id="PF00535">
    <property type="entry name" value="Glycos_transf_2"/>
    <property type="match status" value="1"/>
</dbReference>
<name>A0ABQ2NCK5_9ACTN</name>
<dbReference type="EMBL" id="BMNI01000005">
    <property type="protein sequence ID" value="GGO90926.1"/>
    <property type="molecule type" value="Genomic_DNA"/>
</dbReference>
<protein>
    <recommendedName>
        <fullName evidence="1">Glycosyltransferase 2-like domain-containing protein</fullName>
    </recommendedName>
</protein>
<proteinExistence type="predicted"/>
<evidence type="ECO:0000313" key="2">
    <source>
        <dbReference type="EMBL" id="GGO90926.1"/>
    </source>
</evidence>
<dbReference type="PANTHER" id="PTHR22916:SF3">
    <property type="entry name" value="UDP-GLCNAC:BETAGAL BETA-1,3-N-ACETYLGLUCOSAMINYLTRANSFERASE-LIKE PROTEIN 1"/>
    <property type="match status" value="1"/>
</dbReference>
<organism evidence="2 3">
    <name type="scientific">Nocardioides phosphati</name>
    <dbReference type="NCBI Taxonomy" id="1867775"/>
    <lineage>
        <taxon>Bacteria</taxon>
        <taxon>Bacillati</taxon>
        <taxon>Actinomycetota</taxon>
        <taxon>Actinomycetes</taxon>
        <taxon>Propionibacteriales</taxon>
        <taxon>Nocardioidaceae</taxon>
        <taxon>Nocardioides</taxon>
    </lineage>
</organism>
<gene>
    <name evidence="2" type="ORF">GCM10011584_23850</name>
</gene>
<dbReference type="PANTHER" id="PTHR22916">
    <property type="entry name" value="GLYCOSYLTRANSFERASE"/>
    <property type="match status" value="1"/>
</dbReference>